<feature type="region of interest" description="Disordered" evidence="1">
    <location>
        <begin position="93"/>
        <end position="137"/>
    </location>
</feature>
<dbReference type="Proteomes" id="UP000193411">
    <property type="component" value="Unassembled WGS sequence"/>
</dbReference>
<evidence type="ECO:0000313" key="2">
    <source>
        <dbReference type="EMBL" id="ORZ37703.1"/>
    </source>
</evidence>
<feature type="compositionally biased region" description="Low complexity" evidence="1">
    <location>
        <begin position="14"/>
        <end position="33"/>
    </location>
</feature>
<dbReference type="EMBL" id="MCFL01000011">
    <property type="protein sequence ID" value="ORZ37703.1"/>
    <property type="molecule type" value="Genomic_DNA"/>
</dbReference>
<dbReference type="AlphaFoldDB" id="A0A1Y2HVH7"/>
<protein>
    <submittedName>
        <fullName evidence="2">Uncharacterized protein</fullName>
    </submittedName>
</protein>
<evidence type="ECO:0000313" key="3">
    <source>
        <dbReference type="Proteomes" id="UP000193411"/>
    </source>
</evidence>
<accession>A0A1Y2HVH7</accession>
<organism evidence="2 3">
    <name type="scientific">Catenaria anguillulae PL171</name>
    <dbReference type="NCBI Taxonomy" id="765915"/>
    <lineage>
        <taxon>Eukaryota</taxon>
        <taxon>Fungi</taxon>
        <taxon>Fungi incertae sedis</taxon>
        <taxon>Blastocladiomycota</taxon>
        <taxon>Blastocladiomycetes</taxon>
        <taxon>Blastocladiales</taxon>
        <taxon>Catenariaceae</taxon>
        <taxon>Catenaria</taxon>
    </lineage>
</organism>
<name>A0A1Y2HVH7_9FUNG</name>
<reference evidence="2 3" key="1">
    <citation type="submission" date="2016-07" db="EMBL/GenBank/DDBJ databases">
        <title>Pervasive Adenine N6-methylation of Active Genes in Fungi.</title>
        <authorList>
            <consortium name="DOE Joint Genome Institute"/>
            <person name="Mondo S.J."/>
            <person name="Dannebaum R.O."/>
            <person name="Kuo R.C."/>
            <person name="Labutti K."/>
            <person name="Haridas S."/>
            <person name="Kuo A."/>
            <person name="Salamov A."/>
            <person name="Ahrendt S.R."/>
            <person name="Lipzen A."/>
            <person name="Sullivan W."/>
            <person name="Andreopoulos W.B."/>
            <person name="Clum A."/>
            <person name="Lindquist E."/>
            <person name="Daum C."/>
            <person name="Ramamoorthy G.K."/>
            <person name="Gryganskyi A."/>
            <person name="Culley D."/>
            <person name="Magnuson J.K."/>
            <person name="James T.Y."/>
            <person name="O'Malley M.A."/>
            <person name="Stajich J.E."/>
            <person name="Spatafora J.W."/>
            <person name="Visel A."/>
            <person name="Grigoriev I.V."/>
        </authorList>
    </citation>
    <scope>NUCLEOTIDE SEQUENCE [LARGE SCALE GENOMIC DNA]</scope>
    <source>
        <strain evidence="2 3">PL171</strain>
    </source>
</reference>
<proteinExistence type="predicted"/>
<keyword evidence="3" id="KW-1185">Reference proteome</keyword>
<comment type="caution">
    <text evidence="2">The sequence shown here is derived from an EMBL/GenBank/DDBJ whole genome shotgun (WGS) entry which is preliminary data.</text>
</comment>
<sequence>MDSFAPSTHGHGLAAPAISPPSAASPVSPGPAAQRAANRKVEQLLRRTLSNSSASRANSSNIAYRPLHPVPVALPTLTRLNVAAGYRHVVAGSNRASSPLSPAALITSPDSITSPLASPRSPHHGQPPTASPSARYSAVVANSPISPKAVGQLRRPSIAYAGSPQRTVISEPSPAVSLIGSIAAASTLEMGEREVGVARARSGPSLLKRISHGISDGTARRVRGYAIRWWWKQRYALELFVFAATNPESMTNVPTLA</sequence>
<feature type="region of interest" description="Disordered" evidence="1">
    <location>
        <begin position="1"/>
        <end position="39"/>
    </location>
</feature>
<evidence type="ECO:0000256" key="1">
    <source>
        <dbReference type="SAM" id="MobiDB-lite"/>
    </source>
</evidence>
<gene>
    <name evidence="2" type="ORF">BCR44DRAFT_31130</name>
</gene>